<accession>G1W9C5</accession>
<dbReference type="Pfam" id="PF03938">
    <property type="entry name" value="OmpH"/>
    <property type="match status" value="1"/>
</dbReference>
<dbReference type="PANTHER" id="PTHR35089:SF1">
    <property type="entry name" value="CHAPERONE PROTEIN SKP"/>
    <property type="match status" value="1"/>
</dbReference>
<dbReference type="PANTHER" id="PTHR35089">
    <property type="entry name" value="CHAPERONE PROTEIN SKP"/>
    <property type="match status" value="1"/>
</dbReference>
<dbReference type="EMBL" id="ADGI01000015">
    <property type="protein sequence ID" value="EGV34466.1"/>
    <property type="molecule type" value="Genomic_DNA"/>
</dbReference>
<dbReference type="PROSITE" id="PS51257">
    <property type="entry name" value="PROKAR_LIPOPROTEIN"/>
    <property type="match status" value="1"/>
</dbReference>
<dbReference type="Gene3D" id="3.30.910.20">
    <property type="entry name" value="Skp domain"/>
    <property type="match status" value="1"/>
</dbReference>
<comment type="similarity">
    <text evidence="1">Belongs to the Skp family.</text>
</comment>
<keyword evidence="3" id="KW-0175">Coiled coil</keyword>
<dbReference type="SMART" id="SM00935">
    <property type="entry name" value="OmpH"/>
    <property type="match status" value="1"/>
</dbReference>
<feature type="coiled-coil region" evidence="3">
    <location>
        <begin position="79"/>
        <end position="131"/>
    </location>
</feature>
<evidence type="ECO:0000256" key="1">
    <source>
        <dbReference type="ARBA" id="ARBA00009091"/>
    </source>
</evidence>
<dbReference type="Proteomes" id="UP000005141">
    <property type="component" value="Unassembled WGS sequence"/>
</dbReference>
<evidence type="ECO:0000313" key="5">
    <source>
        <dbReference type="EMBL" id="EGV34466.1"/>
    </source>
</evidence>
<dbReference type="GO" id="GO:0050821">
    <property type="term" value="P:protein stabilization"/>
    <property type="evidence" value="ECO:0007669"/>
    <property type="project" value="TreeGrafter"/>
</dbReference>
<proteinExistence type="inferred from homology"/>
<dbReference type="PATRIC" id="fig|702438.4.peg.434"/>
<evidence type="ECO:0000313" key="6">
    <source>
        <dbReference type="Proteomes" id="UP000005141"/>
    </source>
</evidence>
<dbReference type="SUPFAM" id="SSF111384">
    <property type="entry name" value="OmpH-like"/>
    <property type="match status" value="1"/>
</dbReference>
<dbReference type="GeneID" id="95425174"/>
<dbReference type="InterPro" id="IPR005632">
    <property type="entry name" value="Chaperone_Skp"/>
</dbReference>
<dbReference type="GO" id="GO:0051082">
    <property type="term" value="F:unfolded protein binding"/>
    <property type="evidence" value="ECO:0007669"/>
    <property type="project" value="InterPro"/>
</dbReference>
<dbReference type="InterPro" id="IPR024930">
    <property type="entry name" value="Skp_dom_sf"/>
</dbReference>
<dbReference type="eggNOG" id="COG2825">
    <property type="taxonomic scope" value="Bacteria"/>
</dbReference>
<feature type="signal peptide" evidence="4">
    <location>
        <begin position="1"/>
        <end position="26"/>
    </location>
</feature>
<feature type="chain" id="PRO_5003424771" description="Outer membrane protein" evidence="4">
    <location>
        <begin position="27"/>
        <end position="205"/>
    </location>
</feature>
<evidence type="ECO:0000256" key="3">
    <source>
        <dbReference type="SAM" id="Coils"/>
    </source>
</evidence>
<keyword evidence="2 4" id="KW-0732">Signal</keyword>
<dbReference type="OrthoDB" id="1493259at2"/>
<evidence type="ECO:0000256" key="4">
    <source>
        <dbReference type="SAM" id="SignalP"/>
    </source>
</evidence>
<organism evidence="5 6">
    <name type="scientific">Segatella oulorum F0390</name>
    <dbReference type="NCBI Taxonomy" id="702438"/>
    <lineage>
        <taxon>Bacteria</taxon>
        <taxon>Pseudomonadati</taxon>
        <taxon>Bacteroidota</taxon>
        <taxon>Bacteroidia</taxon>
        <taxon>Bacteroidales</taxon>
        <taxon>Prevotellaceae</taxon>
        <taxon>Segatella</taxon>
    </lineage>
</organism>
<name>G1W9C5_9BACT</name>
<dbReference type="GO" id="GO:0005829">
    <property type="term" value="C:cytosol"/>
    <property type="evidence" value="ECO:0007669"/>
    <property type="project" value="TreeGrafter"/>
</dbReference>
<gene>
    <name evidence="5" type="ORF">HMPREF9431_00426</name>
</gene>
<comment type="caution">
    <text evidence="5">The sequence shown here is derived from an EMBL/GenBank/DDBJ whole genome shotgun (WGS) entry which is preliminary data.</text>
</comment>
<evidence type="ECO:0008006" key="7">
    <source>
        <dbReference type="Google" id="ProtNLM"/>
    </source>
</evidence>
<dbReference type="RefSeq" id="WP_004379409.1">
    <property type="nucleotide sequence ID" value="NZ_JH114215.1"/>
</dbReference>
<dbReference type="AlphaFoldDB" id="G1W9C5"/>
<sequence length="205" mass="22907">MNKKNILKVLTITAATMAALSSCNQSAPKVDAKSDTSQKVPASLKIAYVEVDSIMSQYKFCKDYSLILQRKGQNIKSTLAAKQQQLQAAAANFQQKMQQNAYTRDQAEAINANLQKQNADLQMLDQRLTNEFQNETEKYNNALRDSIQHYLKIYNQDKHYSLILSKAGDNLLYADKAFDITNEVVAGLNKAYKPSAKMTAAAAKK</sequence>
<reference evidence="5 6" key="1">
    <citation type="submission" date="2011-07" db="EMBL/GenBank/DDBJ databases">
        <title>The Genome Sequence of Prevotella oulorum F0390.</title>
        <authorList>
            <consortium name="The Broad Institute Genome Sequencing Platform"/>
            <consortium name="The Broad Institute Genome Sequencing Center for Infectious Disease"/>
            <person name="Earl A."/>
            <person name="Ward D."/>
            <person name="Feldgarden M."/>
            <person name="Gevers D."/>
            <person name="Izard J."/>
            <person name="Ganesan A."/>
            <person name="Baranova O.V."/>
            <person name="Blanton J.M."/>
            <person name="Tanner A.C."/>
            <person name="Dewhirst F.E."/>
            <person name="Young S.K."/>
            <person name="Zeng Q."/>
            <person name="Gargeya S."/>
            <person name="Fitzgerald M."/>
            <person name="Haas B."/>
            <person name="Abouelleil A."/>
            <person name="Alvarado L."/>
            <person name="Arachchi H.M."/>
            <person name="Berlin A."/>
            <person name="Brown A."/>
            <person name="Chapman S.B."/>
            <person name="Chen Z."/>
            <person name="Dunbar C."/>
            <person name="Freedman E."/>
            <person name="Gearin G."/>
            <person name="Gellesch M."/>
            <person name="Goldberg J."/>
            <person name="Griggs A."/>
            <person name="Gujja S."/>
            <person name="Heiman D."/>
            <person name="Howarth C."/>
            <person name="Larson L."/>
            <person name="Lui A."/>
            <person name="MacDonald P.J.P."/>
            <person name="Mehta T."/>
            <person name="Montmayeur A."/>
            <person name="Murphy C."/>
            <person name="Neiman D."/>
            <person name="Pearson M."/>
            <person name="Priest M."/>
            <person name="Roberts A."/>
            <person name="Saif S."/>
            <person name="Shea T."/>
            <person name="Shenoy N."/>
            <person name="Sisk P."/>
            <person name="Stolte C."/>
            <person name="Sykes S."/>
            <person name="Wortman J."/>
            <person name="Nusbaum C."/>
            <person name="Birren B."/>
        </authorList>
    </citation>
    <scope>NUCLEOTIDE SEQUENCE [LARGE SCALE GENOMIC DNA]</scope>
    <source>
        <strain evidence="5 6">F0390</strain>
    </source>
</reference>
<protein>
    <recommendedName>
        <fullName evidence="7">Outer membrane protein</fullName>
    </recommendedName>
</protein>
<dbReference type="HOGENOM" id="CLU_053320_1_0_10"/>
<keyword evidence="6" id="KW-1185">Reference proteome</keyword>
<evidence type="ECO:0000256" key="2">
    <source>
        <dbReference type="ARBA" id="ARBA00022729"/>
    </source>
</evidence>